<gene>
    <name evidence="2" type="ORF">A3D91_00100</name>
</gene>
<comment type="caution">
    <text evidence="2">The sequence shown here is derived from an EMBL/GenBank/DDBJ whole genome shotgun (WGS) entry which is preliminary data.</text>
</comment>
<dbReference type="AlphaFoldDB" id="A0A1F4V918"/>
<evidence type="ECO:0000313" key="3">
    <source>
        <dbReference type="Proteomes" id="UP000178127"/>
    </source>
</evidence>
<proteinExistence type="predicted"/>
<keyword evidence="1" id="KW-0732">Signal</keyword>
<dbReference type="PROSITE" id="PS51257">
    <property type="entry name" value="PROKAR_LIPOPROTEIN"/>
    <property type="match status" value="1"/>
</dbReference>
<feature type="chain" id="PRO_5009514956" description="Lipoprotein" evidence="1">
    <location>
        <begin position="26"/>
        <end position="139"/>
    </location>
</feature>
<reference evidence="2 3" key="1">
    <citation type="journal article" date="2016" name="Nat. Commun.">
        <title>Thousands of microbial genomes shed light on interconnected biogeochemical processes in an aquifer system.</title>
        <authorList>
            <person name="Anantharaman K."/>
            <person name="Brown C.T."/>
            <person name="Hug L.A."/>
            <person name="Sharon I."/>
            <person name="Castelle C.J."/>
            <person name="Probst A.J."/>
            <person name="Thomas B.C."/>
            <person name="Singh A."/>
            <person name="Wilkins M.J."/>
            <person name="Karaoz U."/>
            <person name="Brodie E.L."/>
            <person name="Williams K.H."/>
            <person name="Hubbard S.S."/>
            <person name="Banfield J.F."/>
        </authorList>
    </citation>
    <scope>NUCLEOTIDE SEQUENCE [LARGE SCALE GENOMIC DNA]</scope>
</reference>
<feature type="signal peptide" evidence="1">
    <location>
        <begin position="1"/>
        <end position="25"/>
    </location>
</feature>
<accession>A0A1F4V918</accession>
<protein>
    <recommendedName>
        <fullName evidence="4">Lipoprotein</fullName>
    </recommendedName>
</protein>
<evidence type="ECO:0000313" key="2">
    <source>
        <dbReference type="EMBL" id="OGC53420.1"/>
    </source>
</evidence>
<dbReference type="EMBL" id="MEVD01000014">
    <property type="protein sequence ID" value="OGC53420.1"/>
    <property type="molecule type" value="Genomic_DNA"/>
</dbReference>
<name>A0A1F4V918_UNCKA</name>
<organism evidence="2 3">
    <name type="scientific">candidate division WWE3 bacterium RIFCSPHIGHO2_02_FULL_38_14</name>
    <dbReference type="NCBI Taxonomy" id="1802620"/>
    <lineage>
        <taxon>Bacteria</taxon>
        <taxon>Katanobacteria</taxon>
    </lineage>
</organism>
<sequence length="139" mass="15245">MFRSKLLIWLVFCCLLLAACNGVPAGPTCWGDGWEPVEDEVALIEAYEEWGVYSVYLRAGVSTMEVWLSLPDREVPLGNGQMAIPKEGGTPVDVEVSHTSGVFLLGYGHISIKQCNGRLYYKRLPIAKEGPAHLLPAPI</sequence>
<dbReference type="Proteomes" id="UP000178127">
    <property type="component" value="Unassembled WGS sequence"/>
</dbReference>
<dbReference type="STRING" id="1802620.A3D91_00100"/>
<evidence type="ECO:0008006" key="4">
    <source>
        <dbReference type="Google" id="ProtNLM"/>
    </source>
</evidence>
<evidence type="ECO:0000256" key="1">
    <source>
        <dbReference type="SAM" id="SignalP"/>
    </source>
</evidence>